<sequence>MSPLPLLLLLSALPCDEREATVRALEETARSRPEELHGALEVVRRSMGGMPLPHEEPDVPAPEQVQHVADFLERACALERREAATGVTEFPASERERLKEVLDRPEFSKARQRHGDLVKQFLRKLEAWLEGLFESREAQGFAVATRAVMLGLAIALLLWGVLRVRAMRLRRNIARTGAESASAPLVLDAPPEHLRRARKALADHPREAIREALLSMLSTLEERRLARPDRVKTNRELAAELPTRGAPEAVTREVERLMAWYDQAFYSLAPVPEAEARRFVDAVEHLQAQLGAEAEA</sequence>
<proteinExistence type="predicted"/>
<dbReference type="HOGENOM" id="CLU_945663_0_0_7"/>
<keyword evidence="1" id="KW-0812">Transmembrane</keyword>
<keyword evidence="1" id="KW-1133">Transmembrane helix</keyword>
<dbReference type="Proteomes" id="UP000011131">
    <property type="component" value="Chromosome"/>
</dbReference>
<accession>L7UAP4</accession>
<dbReference type="InterPro" id="IPR025403">
    <property type="entry name" value="TgpA-like_C"/>
</dbReference>
<evidence type="ECO:0000259" key="2">
    <source>
        <dbReference type="Pfam" id="PF13559"/>
    </source>
</evidence>
<evidence type="ECO:0000313" key="3">
    <source>
        <dbReference type="EMBL" id="AGC45971.1"/>
    </source>
</evidence>
<dbReference type="PATRIC" id="fig|1278073.3.peg.4750"/>
<dbReference type="Pfam" id="PF13559">
    <property type="entry name" value="DUF4129"/>
    <property type="match status" value="1"/>
</dbReference>
<dbReference type="KEGG" id="msd:MYSTI_04679"/>
<gene>
    <name evidence="3" type="ordered locus">MYSTI_04679</name>
</gene>
<dbReference type="OrthoDB" id="5381901at2"/>
<feature type="transmembrane region" description="Helical" evidence="1">
    <location>
        <begin position="141"/>
        <end position="162"/>
    </location>
</feature>
<dbReference type="EMBL" id="CP004025">
    <property type="protein sequence ID" value="AGC45971.1"/>
    <property type="molecule type" value="Genomic_DNA"/>
</dbReference>
<keyword evidence="1" id="KW-0472">Membrane</keyword>
<name>L7UAP4_MYXSD</name>
<reference evidence="3 4" key="1">
    <citation type="journal article" date="2013" name="Genome Announc.">
        <title>Complete genome sequence of Myxococcus stipitatus strain DSM 14675, a fruiting myxobacterium.</title>
        <authorList>
            <person name="Huntley S."/>
            <person name="Kneip S."/>
            <person name="Treuner-Lange A."/>
            <person name="Sogaard-Andersen L."/>
        </authorList>
    </citation>
    <scope>NUCLEOTIDE SEQUENCE [LARGE SCALE GENOMIC DNA]</scope>
    <source>
        <strain evidence="4">DSM 14675 / JCM 12634 / Mx s8</strain>
    </source>
</reference>
<feature type="domain" description="Protein-glutamine gamma-glutamyltransferase-like C-terminal" evidence="2">
    <location>
        <begin position="214"/>
        <end position="284"/>
    </location>
</feature>
<dbReference type="STRING" id="1278073.MYSTI_04679"/>
<evidence type="ECO:0000256" key="1">
    <source>
        <dbReference type="SAM" id="Phobius"/>
    </source>
</evidence>
<dbReference type="AlphaFoldDB" id="L7UAP4"/>
<protein>
    <recommendedName>
        <fullName evidence="2">Protein-glutamine gamma-glutamyltransferase-like C-terminal domain-containing protein</fullName>
    </recommendedName>
</protein>
<organism evidence="3 4">
    <name type="scientific">Myxococcus stipitatus (strain DSM 14675 / JCM 12634 / Mx s8)</name>
    <dbReference type="NCBI Taxonomy" id="1278073"/>
    <lineage>
        <taxon>Bacteria</taxon>
        <taxon>Pseudomonadati</taxon>
        <taxon>Myxococcota</taxon>
        <taxon>Myxococcia</taxon>
        <taxon>Myxococcales</taxon>
        <taxon>Cystobacterineae</taxon>
        <taxon>Myxococcaceae</taxon>
        <taxon>Myxococcus</taxon>
    </lineage>
</organism>
<dbReference type="RefSeq" id="WP_015350227.1">
    <property type="nucleotide sequence ID" value="NC_020126.1"/>
</dbReference>
<evidence type="ECO:0000313" key="4">
    <source>
        <dbReference type="Proteomes" id="UP000011131"/>
    </source>
</evidence>
<keyword evidence="4" id="KW-1185">Reference proteome</keyword>